<dbReference type="InterPro" id="IPR006047">
    <property type="entry name" value="GH13_cat_dom"/>
</dbReference>
<dbReference type="RefSeq" id="WP_344390109.1">
    <property type="nucleotide sequence ID" value="NZ_BAAAQG010000002.1"/>
</dbReference>
<organism evidence="8 9">
    <name type="scientific">Dietzia cercidiphylli</name>
    <dbReference type="NCBI Taxonomy" id="498199"/>
    <lineage>
        <taxon>Bacteria</taxon>
        <taxon>Bacillati</taxon>
        <taxon>Actinomycetota</taxon>
        <taxon>Actinomycetes</taxon>
        <taxon>Mycobacteriales</taxon>
        <taxon>Dietziaceae</taxon>
        <taxon>Dietzia</taxon>
    </lineage>
</organism>
<comment type="catalytic activity">
    <reaction evidence="5 6">
        <text>alpha-maltose 1-phosphate + [(1-&gt;4)-alpha-D-glucosyl](n) = [(1-&gt;4)-alpha-D-glucosyl](n+2) + phosphate</text>
        <dbReference type="Rhea" id="RHEA:42692"/>
        <dbReference type="Rhea" id="RHEA-COMP:9584"/>
        <dbReference type="Rhea" id="RHEA-COMP:10183"/>
        <dbReference type="ChEBI" id="CHEBI:15444"/>
        <dbReference type="ChEBI" id="CHEBI:43474"/>
        <dbReference type="ChEBI" id="CHEBI:63576"/>
        <dbReference type="EC" id="2.4.99.16"/>
    </reaction>
</comment>
<evidence type="ECO:0000256" key="2">
    <source>
        <dbReference type="ARBA" id="ARBA00022676"/>
    </source>
</evidence>
<evidence type="ECO:0000256" key="4">
    <source>
        <dbReference type="ARBA" id="ARBA00023277"/>
    </source>
</evidence>
<dbReference type="Gene3D" id="2.60.40.10">
    <property type="entry name" value="Immunoglobulins"/>
    <property type="match status" value="1"/>
</dbReference>
<evidence type="ECO:0000256" key="5">
    <source>
        <dbReference type="ARBA" id="ARBA00048735"/>
    </source>
</evidence>
<keyword evidence="9" id="KW-1185">Reference proteome</keyword>
<dbReference type="HAMAP" id="MF_02124">
    <property type="entry name" value="GlgE"/>
    <property type="match status" value="1"/>
</dbReference>
<dbReference type="InterPro" id="IPR049171">
    <property type="entry name" value="GLGE_C"/>
</dbReference>
<evidence type="ECO:0000256" key="6">
    <source>
        <dbReference type="HAMAP-Rule" id="MF_02124"/>
    </source>
</evidence>
<dbReference type="Gene3D" id="1.20.58.80">
    <property type="entry name" value="Phosphotransferase system, lactose/cellobiose-type IIA subunit"/>
    <property type="match status" value="1"/>
</dbReference>
<evidence type="ECO:0000256" key="3">
    <source>
        <dbReference type="ARBA" id="ARBA00022679"/>
    </source>
</evidence>
<dbReference type="SMART" id="SM00642">
    <property type="entry name" value="Aamy"/>
    <property type="match status" value="1"/>
</dbReference>
<dbReference type="EC" id="2.4.99.16" evidence="6"/>
<feature type="binding site" evidence="6">
    <location>
        <position position="315"/>
    </location>
    <ligand>
        <name>alpha-maltose 1-phosphate</name>
        <dbReference type="ChEBI" id="CHEBI:63576"/>
    </ligand>
</feature>
<comment type="similarity">
    <text evidence="6">Belongs to the glycosyl hydrolase 13 family. GlgE subfamily.</text>
</comment>
<gene>
    <name evidence="6" type="primary">glgE</name>
    <name evidence="8" type="ORF">GCM10009831_02680</name>
</gene>
<feature type="binding site" evidence="6">
    <location>
        <position position="255"/>
    </location>
    <ligand>
        <name>alpha-maltose 1-phosphate</name>
        <dbReference type="ChEBI" id="CHEBI:63576"/>
    </ligand>
</feature>
<feature type="active site" description="Proton donor" evidence="6">
    <location>
        <position position="414"/>
    </location>
</feature>
<accession>A0ABN2I3S5</accession>
<dbReference type="InterPro" id="IPR013780">
    <property type="entry name" value="Glyco_hydro_b"/>
</dbReference>
<comment type="subunit">
    <text evidence="1 6">Homodimer.</text>
</comment>
<dbReference type="Proteomes" id="UP001500383">
    <property type="component" value="Unassembled WGS sequence"/>
</dbReference>
<comment type="caution">
    <text evidence="8">The sequence shown here is derived from an EMBL/GenBank/DDBJ whole genome shotgun (WGS) entry which is preliminary data.</text>
</comment>
<dbReference type="InterPro" id="IPR013783">
    <property type="entry name" value="Ig-like_fold"/>
</dbReference>
<dbReference type="Gene3D" id="2.60.40.1180">
    <property type="entry name" value="Golgi alpha-mannosidase II"/>
    <property type="match status" value="1"/>
</dbReference>
<dbReference type="InterPro" id="IPR026585">
    <property type="entry name" value="GlgE"/>
</dbReference>
<feature type="binding site" evidence="6">
    <location>
        <position position="386"/>
    </location>
    <ligand>
        <name>alpha-maltose 1-phosphate</name>
        <dbReference type="ChEBI" id="CHEBI:63576"/>
    </ligand>
</feature>
<evidence type="ECO:0000313" key="9">
    <source>
        <dbReference type="Proteomes" id="UP001500383"/>
    </source>
</evidence>
<dbReference type="PANTHER" id="PTHR47786:SF2">
    <property type="entry name" value="GLYCOSYL HYDROLASE FAMILY 13 CATALYTIC DOMAIN-CONTAINING PROTEIN"/>
    <property type="match status" value="1"/>
</dbReference>
<dbReference type="Pfam" id="PF11896">
    <property type="entry name" value="GlgE_dom_N_S"/>
    <property type="match status" value="1"/>
</dbReference>
<keyword evidence="4 6" id="KW-0119">Carbohydrate metabolism</keyword>
<keyword evidence="2 6" id="KW-0328">Glycosyltransferase</keyword>
<feature type="site" description="Transition state stabilizer" evidence="6">
    <location>
        <position position="470"/>
    </location>
</feature>
<feature type="binding site" evidence="6">
    <location>
        <position position="350"/>
    </location>
    <ligand>
        <name>alpha-maltose 1-phosphate</name>
        <dbReference type="ChEBI" id="CHEBI:63576"/>
    </ligand>
</feature>
<feature type="active site" description="Nucleophile" evidence="6">
    <location>
        <position position="385"/>
    </location>
</feature>
<name>A0ABN2I3S5_9ACTN</name>
<evidence type="ECO:0000313" key="8">
    <source>
        <dbReference type="EMBL" id="GAA1698007.1"/>
    </source>
</evidence>
<keyword evidence="3 6" id="KW-0808">Transferase</keyword>
<sequence>MNDRLAIDEVRPLVSCGRFPAKSVVGEVVPISATVWREGHDALSASLVVRRPGGASSRTTMSPGAEADTVHALLTTDAPGMWSFRVEAWSDPFATWNSGIVKKMDAGQGADVLGNEFEVGARVLDAGAAQATASGDPDRATLLTDAATALRGTGDARTRTSLALSDEVAAAMAAGPVRELVTAGQTHRVWVDRREAQFSSWYEFFPRSTGGWDERGRPVHGTFATSRTHIDHAADMGFDVVYLPPIHPIGVVNRKGRNNSLTPDPGDVGSPWAIGSADGGHDAVHPELGTIEDFRELVEYAATRGVEIALDLALQCAPDHPWAQAHPEWFTVLPDGHIAYAENPPKKYQDIYPVNFDLDPEGIYAEVLRVVRLWTSLGVRIFRVDNPHTKPADFWSRLIAEVKRTEPDVLFLAEAFTRPARMFGLARRGFSQSYTYFTWKTTKSDLVEFCEQLLAHVDEARPNMFTNTPDILHESLQRGGPAMFAIRSTLAATLSPAWGVYSGFELFEWQPVTDGSEEYLDSEKYELRPRDFAGAEAAGQSLAPWLRTLNRIRREHPALQQLRTLRFHDVDNDQILAYSKLDPTTGDCVLTVVSLDSHGVQEGTLRLDMAALGYDDDARFSVHDEVSGSEFHWGSSNYVRLEPWTAVAHIVVVPPCDEARRVELTYRTHIVD</sequence>
<dbReference type="SUPFAM" id="SSF51445">
    <property type="entry name" value="(Trans)glycosidases"/>
    <property type="match status" value="1"/>
</dbReference>
<protein>
    <recommendedName>
        <fullName evidence="6">Alpha-1,4-glucan:maltose-1-phosphate maltosyltransferase</fullName>
        <shortName evidence="6">GMPMT</shortName>
        <ecNumber evidence="6">2.4.99.16</ecNumber>
    </recommendedName>
    <alternativeName>
        <fullName evidence="6">(1-&gt;4)-alpha-D-glucan:maltose-1-phosphate alpha-D-maltosyltransferase</fullName>
    </alternativeName>
</protein>
<dbReference type="InterPro" id="IPR017853">
    <property type="entry name" value="GH"/>
</dbReference>
<dbReference type="EMBL" id="BAAAQG010000002">
    <property type="protein sequence ID" value="GAA1698007.1"/>
    <property type="molecule type" value="Genomic_DNA"/>
</dbReference>
<proteinExistence type="inferred from homology"/>
<evidence type="ECO:0000256" key="1">
    <source>
        <dbReference type="ARBA" id="ARBA00011738"/>
    </source>
</evidence>
<feature type="binding site" evidence="6">
    <location>
        <begin position="524"/>
        <end position="525"/>
    </location>
    <ligand>
        <name>alpha-maltose 1-phosphate</name>
        <dbReference type="ChEBI" id="CHEBI:63576"/>
    </ligand>
</feature>
<feature type="domain" description="Glycosyl hydrolase family 13 catalytic" evidence="7">
    <location>
        <begin position="199"/>
        <end position="553"/>
    </location>
</feature>
<evidence type="ECO:0000259" key="7">
    <source>
        <dbReference type="SMART" id="SM00642"/>
    </source>
</evidence>
<dbReference type="InterPro" id="IPR021828">
    <property type="entry name" value="GlgE_dom_N/S"/>
</dbReference>
<reference evidence="8 9" key="1">
    <citation type="journal article" date="2019" name="Int. J. Syst. Evol. Microbiol.">
        <title>The Global Catalogue of Microorganisms (GCM) 10K type strain sequencing project: providing services to taxonomists for standard genome sequencing and annotation.</title>
        <authorList>
            <consortium name="The Broad Institute Genomics Platform"/>
            <consortium name="The Broad Institute Genome Sequencing Center for Infectious Disease"/>
            <person name="Wu L."/>
            <person name="Ma J."/>
        </authorList>
    </citation>
    <scope>NUCLEOTIDE SEQUENCE [LARGE SCALE GENOMIC DNA]</scope>
    <source>
        <strain evidence="8 9">JCM 16002</strain>
    </source>
</reference>
<dbReference type="Gene3D" id="3.20.20.80">
    <property type="entry name" value="Glycosidases"/>
    <property type="match status" value="1"/>
</dbReference>
<dbReference type="Pfam" id="PF21702">
    <property type="entry name" value="GLGE_C"/>
    <property type="match status" value="1"/>
</dbReference>
<comment type="function">
    <text evidence="6">Maltosyltransferase that uses maltose 1-phosphate (M1P) as the sugar donor to elongate linear or branched alpha-(1-&gt;4)-glucans. Is involved in a branched alpha-glucan biosynthetic pathway from trehalose, together with TreS, Mak and GlgB.</text>
</comment>
<dbReference type="PANTHER" id="PTHR47786">
    <property type="entry name" value="ALPHA-1,4-GLUCAN:MALTOSE-1-PHOSPHATE MALTOSYLTRANSFERASE"/>
    <property type="match status" value="1"/>
</dbReference>